<dbReference type="AlphaFoldDB" id="A0A392WF06"/>
<accession>A0A392WF06</accession>
<proteinExistence type="predicted"/>
<sequence length="40" mass="4145">RAAASASTPAGHGEPLFTYGDFGLNDSQGFRNFMDPPTSG</sequence>
<feature type="non-terminal residue" evidence="1">
    <location>
        <position position="1"/>
    </location>
</feature>
<name>A0A392WF06_9FABA</name>
<evidence type="ECO:0000313" key="2">
    <source>
        <dbReference type="Proteomes" id="UP000265520"/>
    </source>
</evidence>
<comment type="caution">
    <text evidence="1">The sequence shown here is derived from an EMBL/GenBank/DDBJ whole genome shotgun (WGS) entry which is preliminary data.</text>
</comment>
<protein>
    <submittedName>
        <fullName evidence="1">Uncharacterized protein</fullName>
    </submittedName>
</protein>
<organism evidence="1 2">
    <name type="scientific">Trifolium medium</name>
    <dbReference type="NCBI Taxonomy" id="97028"/>
    <lineage>
        <taxon>Eukaryota</taxon>
        <taxon>Viridiplantae</taxon>
        <taxon>Streptophyta</taxon>
        <taxon>Embryophyta</taxon>
        <taxon>Tracheophyta</taxon>
        <taxon>Spermatophyta</taxon>
        <taxon>Magnoliopsida</taxon>
        <taxon>eudicotyledons</taxon>
        <taxon>Gunneridae</taxon>
        <taxon>Pentapetalae</taxon>
        <taxon>rosids</taxon>
        <taxon>fabids</taxon>
        <taxon>Fabales</taxon>
        <taxon>Fabaceae</taxon>
        <taxon>Papilionoideae</taxon>
        <taxon>50 kb inversion clade</taxon>
        <taxon>NPAAA clade</taxon>
        <taxon>Hologalegina</taxon>
        <taxon>IRL clade</taxon>
        <taxon>Trifolieae</taxon>
        <taxon>Trifolium</taxon>
    </lineage>
</organism>
<evidence type="ECO:0000313" key="1">
    <source>
        <dbReference type="EMBL" id="MCI97165.1"/>
    </source>
</evidence>
<dbReference type="EMBL" id="LXQA011434680">
    <property type="protein sequence ID" value="MCI97165.1"/>
    <property type="molecule type" value="Genomic_DNA"/>
</dbReference>
<dbReference type="Proteomes" id="UP000265520">
    <property type="component" value="Unassembled WGS sequence"/>
</dbReference>
<keyword evidence="2" id="KW-1185">Reference proteome</keyword>
<reference evidence="1 2" key="1">
    <citation type="journal article" date="2018" name="Front. Plant Sci.">
        <title>Red Clover (Trifolium pratense) and Zigzag Clover (T. medium) - A Picture of Genomic Similarities and Differences.</title>
        <authorList>
            <person name="Dluhosova J."/>
            <person name="Istvanek J."/>
            <person name="Nedelnik J."/>
            <person name="Repkova J."/>
        </authorList>
    </citation>
    <scope>NUCLEOTIDE SEQUENCE [LARGE SCALE GENOMIC DNA]</scope>
    <source>
        <strain evidence="2">cv. 10/8</strain>
        <tissue evidence="1">Leaf</tissue>
    </source>
</reference>